<dbReference type="InterPro" id="IPR005545">
    <property type="entry name" value="YCII"/>
</dbReference>
<evidence type="ECO:0000256" key="1">
    <source>
        <dbReference type="ARBA" id="ARBA00007689"/>
    </source>
</evidence>
<dbReference type="SUPFAM" id="SSF54909">
    <property type="entry name" value="Dimeric alpha+beta barrel"/>
    <property type="match status" value="1"/>
</dbReference>
<comment type="similarity">
    <text evidence="1">Belongs to the YciI family.</text>
</comment>
<proteinExistence type="inferred from homology"/>
<organism evidence="3 4">
    <name type="scientific">Cohnella candidum</name>
    <dbReference type="NCBI Taxonomy" id="2674991"/>
    <lineage>
        <taxon>Bacteria</taxon>
        <taxon>Bacillati</taxon>
        <taxon>Bacillota</taxon>
        <taxon>Bacilli</taxon>
        <taxon>Bacillales</taxon>
        <taxon>Paenibacillaceae</taxon>
        <taxon>Cohnella</taxon>
    </lineage>
</organism>
<keyword evidence="4" id="KW-1185">Reference proteome</keyword>
<dbReference type="Gene3D" id="3.30.70.1060">
    <property type="entry name" value="Dimeric alpha+beta barrel"/>
    <property type="match status" value="1"/>
</dbReference>
<evidence type="ECO:0000313" key="3">
    <source>
        <dbReference type="EMBL" id="AYQ72520.1"/>
    </source>
</evidence>
<evidence type="ECO:0000313" key="4">
    <source>
        <dbReference type="Proteomes" id="UP000269097"/>
    </source>
</evidence>
<dbReference type="PANTHER" id="PTHR35174:SF3">
    <property type="entry name" value="BLL7171 PROTEIN"/>
    <property type="match status" value="1"/>
</dbReference>
<dbReference type="InterPro" id="IPR011008">
    <property type="entry name" value="Dimeric_a/b-barrel"/>
</dbReference>
<dbReference type="RefSeq" id="WP_123040580.1">
    <property type="nucleotide sequence ID" value="NZ_CP033433.1"/>
</dbReference>
<evidence type="ECO:0000259" key="2">
    <source>
        <dbReference type="Pfam" id="PF03795"/>
    </source>
</evidence>
<dbReference type="AlphaFoldDB" id="A0A3G3JW92"/>
<accession>A0A3G3JW92</accession>
<dbReference type="Pfam" id="PF03795">
    <property type="entry name" value="YCII"/>
    <property type="match status" value="1"/>
</dbReference>
<dbReference type="PANTHER" id="PTHR35174">
    <property type="entry name" value="BLL7171 PROTEIN-RELATED"/>
    <property type="match status" value="1"/>
</dbReference>
<name>A0A3G3JW92_9BACL</name>
<protein>
    <submittedName>
        <fullName evidence="3">YciI family protein</fullName>
    </submittedName>
</protein>
<dbReference type="Proteomes" id="UP000269097">
    <property type="component" value="Chromosome"/>
</dbReference>
<dbReference type="KEGG" id="coh:EAV92_08025"/>
<sequence length="115" mass="12723">MHFSLLFYESQEDFASRSDPEKQQEYLAGWSHYVNALRSSGIVVSGAGLFPPETAATLLRQGGEVRVQDGPFSEAKEQLGGIFVIDVPDQETALEWASRSPVRAVEVRQNLPSLK</sequence>
<gene>
    <name evidence="3" type="ORF">EAV92_08025</name>
</gene>
<dbReference type="EMBL" id="CP033433">
    <property type="protein sequence ID" value="AYQ72520.1"/>
    <property type="molecule type" value="Genomic_DNA"/>
</dbReference>
<reference evidence="3 4" key="1">
    <citation type="submission" date="2018-10" db="EMBL/GenBank/DDBJ databases">
        <title>Genome Sequence of Cohnella sp.</title>
        <authorList>
            <person name="Srinivasan S."/>
            <person name="Kim M.K."/>
        </authorList>
    </citation>
    <scope>NUCLEOTIDE SEQUENCE [LARGE SCALE GENOMIC DNA]</scope>
    <source>
        <strain evidence="3 4">18JY8-7</strain>
    </source>
</reference>
<feature type="domain" description="YCII-related" evidence="2">
    <location>
        <begin position="1"/>
        <end position="103"/>
    </location>
</feature>